<keyword evidence="2" id="KW-0012">Acyltransferase</keyword>
<dbReference type="GO" id="GO:0047372">
    <property type="term" value="F:monoacylglycerol lipase activity"/>
    <property type="evidence" value="ECO:0007669"/>
    <property type="project" value="TreeGrafter"/>
</dbReference>
<comment type="caution">
    <text evidence="2">The sequence shown here is derived from an EMBL/GenBank/DDBJ whole genome shotgun (WGS) entry which is preliminary data.</text>
</comment>
<evidence type="ECO:0000259" key="1">
    <source>
        <dbReference type="Pfam" id="PF12697"/>
    </source>
</evidence>
<dbReference type="GO" id="GO:0016020">
    <property type="term" value="C:membrane"/>
    <property type="evidence" value="ECO:0007669"/>
    <property type="project" value="TreeGrafter"/>
</dbReference>
<dbReference type="Proteomes" id="UP001156856">
    <property type="component" value="Unassembled WGS sequence"/>
</dbReference>
<keyword evidence="2" id="KW-0808">Transferase</keyword>
<name>A0A512J437_9HYPH</name>
<evidence type="ECO:0000313" key="2">
    <source>
        <dbReference type="EMBL" id="GEP04728.1"/>
    </source>
</evidence>
<dbReference type="GO" id="GO:0046464">
    <property type="term" value="P:acylglycerol catabolic process"/>
    <property type="evidence" value="ECO:0007669"/>
    <property type="project" value="TreeGrafter"/>
</dbReference>
<dbReference type="PRINTS" id="PR00111">
    <property type="entry name" value="ABHYDROLASE"/>
</dbReference>
<reference evidence="5" key="2">
    <citation type="journal article" date="2019" name="Int. J. Syst. Evol. Microbiol.">
        <title>The Global Catalogue of Microorganisms (GCM) 10K type strain sequencing project: providing services to taxonomists for standard genome sequencing and annotation.</title>
        <authorList>
            <consortium name="The Broad Institute Genomics Platform"/>
            <consortium name="The Broad Institute Genome Sequencing Center for Infectious Disease"/>
            <person name="Wu L."/>
            <person name="Ma J."/>
        </authorList>
    </citation>
    <scope>NUCLEOTIDE SEQUENCE [LARGE SCALE GENOMIC DNA]</scope>
    <source>
        <strain evidence="5">NBRC 107715</strain>
    </source>
</reference>
<evidence type="ECO:0000313" key="3">
    <source>
        <dbReference type="EMBL" id="GLS63217.1"/>
    </source>
</evidence>
<sequence length="299" mass="31553">MDLPLAQAREIVIRPKFDADPIARAALTTPSGRRVAYVEAGEGPDLVLIHGSLMMLEDMWLGPMAALARHFRVVAFDRPGHGGSSRGRLADATPWRQAEILAEAMDVLGLRRPLVAGHSFGGAVALAIGHGRPEGVAGVLALAPICFPELRLEQVLFGPRAVPVSGDVLAHGPGAAIDPALLPLLWRAMFLPQAMPPSMRARFPFSHARRPAAMIANGEDAAALWPGLTRSALSYPSLRAPVHILTGDADIVVNPHLHGRLAARMIPGARLGTLAGIGHMLHHARIDAVVAAARDLAGA</sequence>
<dbReference type="InterPro" id="IPR050266">
    <property type="entry name" value="AB_hydrolase_sf"/>
</dbReference>
<reference evidence="2 4" key="3">
    <citation type="submission" date="2019-07" db="EMBL/GenBank/DDBJ databases">
        <title>Whole genome shotgun sequence of Methylobacterium oxalidis NBRC 107715.</title>
        <authorList>
            <person name="Hosoyama A."/>
            <person name="Uohara A."/>
            <person name="Ohji S."/>
            <person name="Ichikawa N."/>
        </authorList>
    </citation>
    <scope>NUCLEOTIDE SEQUENCE [LARGE SCALE GENOMIC DNA]</scope>
    <source>
        <strain evidence="2 4">NBRC 107715</strain>
    </source>
</reference>
<dbReference type="InterPro" id="IPR029058">
    <property type="entry name" value="AB_hydrolase_fold"/>
</dbReference>
<dbReference type="Gene3D" id="3.40.50.1820">
    <property type="entry name" value="alpha/beta hydrolase"/>
    <property type="match status" value="1"/>
</dbReference>
<evidence type="ECO:0000313" key="5">
    <source>
        <dbReference type="Proteomes" id="UP001156856"/>
    </source>
</evidence>
<feature type="domain" description="AB hydrolase-1" evidence="1">
    <location>
        <begin position="46"/>
        <end position="292"/>
    </location>
</feature>
<gene>
    <name evidence="3" type="ORF">GCM10007888_15980</name>
    <name evidence="2" type="ORF">MOX02_27660</name>
</gene>
<dbReference type="OrthoDB" id="9815441at2"/>
<organism evidence="2 4">
    <name type="scientific">Methylobacterium oxalidis</name>
    <dbReference type="NCBI Taxonomy" id="944322"/>
    <lineage>
        <taxon>Bacteria</taxon>
        <taxon>Pseudomonadati</taxon>
        <taxon>Pseudomonadota</taxon>
        <taxon>Alphaproteobacteria</taxon>
        <taxon>Hyphomicrobiales</taxon>
        <taxon>Methylobacteriaceae</taxon>
        <taxon>Methylobacterium</taxon>
    </lineage>
</organism>
<dbReference type="GO" id="GO:0016746">
    <property type="term" value="F:acyltransferase activity"/>
    <property type="evidence" value="ECO:0007669"/>
    <property type="project" value="UniProtKB-KW"/>
</dbReference>
<keyword evidence="5" id="KW-1185">Reference proteome</keyword>
<dbReference type="SUPFAM" id="SSF53474">
    <property type="entry name" value="alpha/beta-Hydrolases"/>
    <property type="match status" value="1"/>
</dbReference>
<accession>A0A512J437</accession>
<dbReference type="AlphaFoldDB" id="A0A512J437"/>
<dbReference type="Pfam" id="PF12697">
    <property type="entry name" value="Abhydrolase_6"/>
    <property type="match status" value="1"/>
</dbReference>
<dbReference type="Proteomes" id="UP000321960">
    <property type="component" value="Unassembled WGS sequence"/>
</dbReference>
<dbReference type="RefSeq" id="WP_147026340.1">
    <property type="nucleotide sequence ID" value="NZ_BJZU01000050.1"/>
</dbReference>
<protein>
    <submittedName>
        <fullName evidence="2 3">Hydrolase or acyltransferase</fullName>
    </submittedName>
</protein>
<dbReference type="PANTHER" id="PTHR43798">
    <property type="entry name" value="MONOACYLGLYCEROL LIPASE"/>
    <property type="match status" value="1"/>
</dbReference>
<reference evidence="3" key="4">
    <citation type="submission" date="2023-01" db="EMBL/GenBank/DDBJ databases">
        <title>Draft genome sequence of Methylobacterium oxalidis strain NBRC 107715.</title>
        <authorList>
            <person name="Sun Q."/>
            <person name="Mori K."/>
        </authorList>
    </citation>
    <scope>NUCLEOTIDE SEQUENCE</scope>
    <source>
        <strain evidence="3">NBRC 107715</strain>
    </source>
</reference>
<dbReference type="InterPro" id="IPR000073">
    <property type="entry name" value="AB_hydrolase_1"/>
</dbReference>
<dbReference type="PANTHER" id="PTHR43798:SF5">
    <property type="entry name" value="MONOACYLGLYCEROL LIPASE ABHD6"/>
    <property type="match status" value="1"/>
</dbReference>
<reference evidence="3" key="1">
    <citation type="journal article" date="2014" name="Int. J. Syst. Evol. Microbiol.">
        <title>Complete genome of a new Firmicutes species belonging to the dominant human colonic microbiota ('Ruminococcus bicirculans') reveals two chromosomes and a selective capacity to utilize plant glucans.</title>
        <authorList>
            <consortium name="NISC Comparative Sequencing Program"/>
            <person name="Wegmann U."/>
            <person name="Louis P."/>
            <person name="Goesmann A."/>
            <person name="Henrissat B."/>
            <person name="Duncan S.H."/>
            <person name="Flint H.J."/>
        </authorList>
    </citation>
    <scope>NUCLEOTIDE SEQUENCE</scope>
    <source>
        <strain evidence="3">NBRC 107715</strain>
    </source>
</reference>
<dbReference type="EMBL" id="BJZU01000050">
    <property type="protein sequence ID" value="GEP04728.1"/>
    <property type="molecule type" value="Genomic_DNA"/>
</dbReference>
<dbReference type="EMBL" id="BSPK01000020">
    <property type="protein sequence ID" value="GLS63217.1"/>
    <property type="molecule type" value="Genomic_DNA"/>
</dbReference>
<evidence type="ECO:0000313" key="4">
    <source>
        <dbReference type="Proteomes" id="UP000321960"/>
    </source>
</evidence>
<keyword evidence="2" id="KW-0378">Hydrolase</keyword>
<proteinExistence type="predicted"/>